<dbReference type="AlphaFoldDB" id="A0A9P1I7I2"/>
<feature type="domain" description="MATH" evidence="2">
    <location>
        <begin position="8"/>
        <end position="129"/>
    </location>
</feature>
<dbReference type="InterPro" id="IPR000210">
    <property type="entry name" value="BTB/POZ_dom"/>
</dbReference>
<dbReference type="PROSITE" id="PS50097">
    <property type="entry name" value="BTB"/>
    <property type="match status" value="1"/>
</dbReference>
<accession>A0A9P1I7I2</accession>
<evidence type="ECO:0000259" key="1">
    <source>
        <dbReference type="PROSITE" id="PS50097"/>
    </source>
</evidence>
<keyword evidence="4" id="KW-1185">Reference proteome</keyword>
<protein>
    <recommendedName>
        <fullName evidence="5">MATH domain-containing protein</fullName>
    </recommendedName>
</protein>
<proteinExistence type="predicted"/>
<name>A0A9P1I7I2_9PELO</name>
<gene>
    <name evidence="3" type="ORF">CAMP_LOCUS2424</name>
</gene>
<dbReference type="CDD" id="cd00121">
    <property type="entry name" value="MATH"/>
    <property type="match status" value="1"/>
</dbReference>
<dbReference type="PANTHER" id="PTHR47022:SF1">
    <property type="entry name" value="BTB AND MATH DOMAIN-CONTAINING PROTEIN 36-RELATED"/>
    <property type="match status" value="1"/>
</dbReference>
<dbReference type="EMBL" id="CANHGI010000001">
    <property type="protein sequence ID" value="CAI5439787.1"/>
    <property type="molecule type" value="Genomic_DNA"/>
</dbReference>
<dbReference type="PROSITE" id="PS50144">
    <property type="entry name" value="MATH"/>
    <property type="match status" value="1"/>
</dbReference>
<dbReference type="Pfam" id="PF00651">
    <property type="entry name" value="BTB"/>
    <property type="match status" value="1"/>
</dbReference>
<dbReference type="Proteomes" id="UP001152747">
    <property type="component" value="Unassembled WGS sequence"/>
</dbReference>
<dbReference type="SMART" id="SM00061">
    <property type="entry name" value="MATH"/>
    <property type="match status" value="1"/>
</dbReference>
<feature type="domain" description="BTB" evidence="1">
    <location>
        <begin position="144"/>
        <end position="207"/>
    </location>
</feature>
<dbReference type="Gene3D" id="2.60.210.10">
    <property type="entry name" value="Apoptosis, Tumor Necrosis Factor Receptor Associated Protein 2, Chain A"/>
    <property type="match status" value="1"/>
</dbReference>
<organism evidence="3 4">
    <name type="scientific">Caenorhabditis angaria</name>
    <dbReference type="NCBI Taxonomy" id="860376"/>
    <lineage>
        <taxon>Eukaryota</taxon>
        <taxon>Metazoa</taxon>
        <taxon>Ecdysozoa</taxon>
        <taxon>Nematoda</taxon>
        <taxon>Chromadorea</taxon>
        <taxon>Rhabditida</taxon>
        <taxon>Rhabditina</taxon>
        <taxon>Rhabditomorpha</taxon>
        <taxon>Rhabditoidea</taxon>
        <taxon>Rhabditidae</taxon>
        <taxon>Peloderinae</taxon>
        <taxon>Caenorhabditis</taxon>
    </lineage>
</organism>
<reference evidence="3" key="1">
    <citation type="submission" date="2022-11" db="EMBL/GenBank/DDBJ databases">
        <authorList>
            <person name="Kikuchi T."/>
        </authorList>
    </citation>
    <scope>NUCLEOTIDE SEQUENCE</scope>
    <source>
        <strain evidence="3">PS1010</strain>
    </source>
</reference>
<sequence>MNPIVKKANKIAWKVENIDDLNSNGKISEDFVCNGLKWKLKVKTTWTANGTFLSVNLYHENNASNWLTEVECSFKVLDKNGKQLAKKSNLFGVLTNKSNDVGSTRFLKWSNILPSDNSKIDFVIVECEFSFNLYDFSKNPAIFSDAIIKIGSVQLHINKGFYCAYSKILLRDLVKKNESEVTINDVEAEDMVMVLAALLPNPIDITESNYNILMKKNAKHTSKLIFCSDLLEKIGETETPQVKRRRTSIYSQSNQQLNNLIAKLKRGDEFKVLFKHDSFKNLADSTKIPLIQSELQVSLK</sequence>
<dbReference type="PANTHER" id="PTHR47022">
    <property type="entry name" value="BTB AND MATH DOMAIN-CONTAINING PROTEIN 36-RELATED"/>
    <property type="match status" value="1"/>
</dbReference>
<evidence type="ECO:0008006" key="5">
    <source>
        <dbReference type="Google" id="ProtNLM"/>
    </source>
</evidence>
<evidence type="ECO:0000259" key="2">
    <source>
        <dbReference type="PROSITE" id="PS50144"/>
    </source>
</evidence>
<comment type="caution">
    <text evidence="3">The sequence shown here is derived from an EMBL/GenBank/DDBJ whole genome shotgun (WGS) entry which is preliminary data.</text>
</comment>
<dbReference type="InterPro" id="IPR008974">
    <property type="entry name" value="TRAF-like"/>
</dbReference>
<evidence type="ECO:0000313" key="3">
    <source>
        <dbReference type="EMBL" id="CAI5439787.1"/>
    </source>
</evidence>
<evidence type="ECO:0000313" key="4">
    <source>
        <dbReference type="Proteomes" id="UP001152747"/>
    </source>
</evidence>
<dbReference type="Pfam" id="PF00917">
    <property type="entry name" value="MATH"/>
    <property type="match status" value="1"/>
</dbReference>
<dbReference type="SUPFAM" id="SSF49599">
    <property type="entry name" value="TRAF domain-like"/>
    <property type="match status" value="1"/>
</dbReference>
<dbReference type="InterPro" id="IPR002083">
    <property type="entry name" value="MATH/TRAF_dom"/>
</dbReference>